<feature type="transmembrane region" description="Helical" evidence="7">
    <location>
        <begin position="133"/>
        <end position="152"/>
    </location>
</feature>
<keyword evidence="4 7" id="KW-1133">Transmembrane helix</keyword>
<evidence type="ECO:0000256" key="2">
    <source>
        <dbReference type="ARBA" id="ARBA00007620"/>
    </source>
</evidence>
<feature type="compositionally biased region" description="Basic and acidic residues" evidence="6">
    <location>
        <begin position="103"/>
        <end position="114"/>
    </location>
</feature>
<evidence type="ECO:0000259" key="8">
    <source>
        <dbReference type="Pfam" id="PF10520"/>
    </source>
</evidence>
<dbReference type="PANTHER" id="PTHR48177">
    <property type="entry name" value="TRANSMEMBRANE PROTEIN 189"/>
    <property type="match status" value="1"/>
</dbReference>
<keyword evidence="5 7" id="KW-0472">Membrane</keyword>
<dbReference type="UniPathway" id="UPA00199"/>
<dbReference type="EMBL" id="AAFI02000005">
    <property type="protein sequence ID" value="EAL72212.1"/>
    <property type="molecule type" value="Genomic_DNA"/>
</dbReference>
<evidence type="ECO:0000256" key="3">
    <source>
        <dbReference type="ARBA" id="ARBA00022692"/>
    </source>
</evidence>
<evidence type="ECO:0000256" key="5">
    <source>
        <dbReference type="ARBA" id="ARBA00023136"/>
    </source>
</evidence>
<sequence>MTLLNNNKPINYIIGSGASEEGSVSDDIKLKQQYSKANQAEVTQLEHDNNNNINNNNNNNNNKNKEDYKVNSRKKDDKIQQEQQQQEQQQQEQQEQQSSFKATSEKELYNTSKEDKAKDLKNRYTSTKRTTEIISVTLFSIFLAISVYRMLTLLFIKNIWIFLSSTVLAMFLADFFSGIVHWAADTWGSLDTPLVGNSFIRSFREHHVVPTQMTHHDVIETNGDNCMLTVPILAITALGNITMDSTYNMFLMSFLVNLCFWVSLTNQIHKWSHTYNVHPFVGFLQKSGIILSKRDHAIHHRNPFDKYYCITNGWLNPWLASINFWKRLENVVTLLTGVLPRTDDGAWCGIPSSQ</sequence>
<comment type="similarity">
    <text evidence="2">Belongs to the fatty acid desaturase CarF family.</text>
</comment>
<comment type="subcellular location">
    <subcellularLocation>
        <location evidence="1">Membrane</location>
        <topology evidence="1">Multi-pass membrane protein</topology>
    </subcellularLocation>
</comment>
<comment type="caution">
    <text evidence="9">The sequence shown here is derived from an EMBL/GenBank/DDBJ whole genome shotgun (WGS) entry which is preliminary data.</text>
</comment>
<proteinExistence type="inferred from homology"/>
<dbReference type="AlphaFoldDB" id="Q55DA4"/>
<organism evidence="9 10">
    <name type="scientific">Dictyostelium discoideum</name>
    <name type="common">Social amoeba</name>
    <dbReference type="NCBI Taxonomy" id="44689"/>
    <lineage>
        <taxon>Eukaryota</taxon>
        <taxon>Amoebozoa</taxon>
        <taxon>Evosea</taxon>
        <taxon>Eumycetozoa</taxon>
        <taxon>Dictyostelia</taxon>
        <taxon>Dictyosteliales</taxon>
        <taxon>Dictyosteliaceae</taxon>
        <taxon>Dictyostelium</taxon>
    </lineage>
</organism>
<evidence type="ECO:0000256" key="4">
    <source>
        <dbReference type="ARBA" id="ARBA00022989"/>
    </source>
</evidence>
<dbReference type="Pfam" id="PF10520">
    <property type="entry name" value="Lipid_desat"/>
    <property type="match status" value="1"/>
</dbReference>
<evidence type="ECO:0000256" key="1">
    <source>
        <dbReference type="ARBA" id="ARBA00004141"/>
    </source>
</evidence>
<keyword evidence="10" id="KW-1185">Reference proteome</keyword>
<protein>
    <recommendedName>
        <fullName evidence="8">Lipid desaturase domain-containing protein</fullName>
    </recommendedName>
</protein>
<feature type="region of interest" description="Disordered" evidence="6">
    <location>
        <begin position="1"/>
        <end position="26"/>
    </location>
</feature>
<keyword evidence="3 7" id="KW-0812">Transmembrane</keyword>
<evidence type="ECO:0000313" key="9">
    <source>
        <dbReference type="EMBL" id="EAL72212.1"/>
    </source>
</evidence>
<dbReference type="VEuPathDB" id="AmoebaDB:DDB_G0269724"/>
<dbReference type="Proteomes" id="UP000002195">
    <property type="component" value="Unassembled WGS sequence"/>
</dbReference>
<dbReference type="InterPro" id="IPR052601">
    <property type="entry name" value="Plasmalogen_desaturase"/>
</dbReference>
<dbReference type="dictyBase" id="DDB_G0269724"/>
<feature type="compositionally biased region" description="Basic and acidic residues" evidence="6">
    <location>
        <begin position="63"/>
        <end position="80"/>
    </location>
</feature>
<feature type="compositionally biased region" description="Low complexity" evidence="6">
    <location>
        <begin position="50"/>
        <end position="62"/>
    </location>
</feature>
<dbReference type="GO" id="GO:0016491">
    <property type="term" value="F:oxidoreductase activity"/>
    <property type="evidence" value="ECO:0000318"/>
    <property type="project" value="GO_Central"/>
</dbReference>
<gene>
    <name evidence="9" type="ORF">DDB_G0269724</name>
</gene>
<feature type="transmembrane region" description="Helical" evidence="7">
    <location>
        <begin position="159"/>
        <end position="184"/>
    </location>
</feature>
<dbReference type="RefSeq" id="XP_646227.1">
    <property type="nucleotide sequence ID" value="XM_641135.1"/>
</dbReference>
<feature type="transmembrane region" description="Helical" evidence="7">
    <location>
        <begin position="247"/>
        <end position="264"/>
    </location>
</feature>
<feature type="domain" description="Lipid desaturase" evidence="8">
    <location>
        <begin position="170"/>
        <end position="343"/>
    </location>
</feature>
<evidence type="ECO:0000313" key="10">
    <source>
        <dbReference type="Proteomes" id="UP000002195"/>
    </source>
</evidence>
<dbReference type="eggNOG" id="KOG3011">
    <property type="taxonomic scope" value="Eukaryota"/>
</dbReference>
<dbReference type="PhylomeDB" id="Q55DA4"/>
<dbReference type="PANTHER" id="PTHR48177:SF1">
    <property type="entry name" value="PLASMANYLETHANOLAMINE DESATURASE 1"/>
    <property type="match status" value="1"/>
</dbReference>
<name>Q55DA4_DICDI</name>
<dbReference type="GeneID" id="8617181"/>
<dbReference type="PaxDb" id="44689-DDB0190504"/>
<dbReference type="FunCoup" id="Q55DA4">
    <property type="interactions" value="1"/>
</dbReference>
<dbReference type="HOGENOM" id="CLU_065233_1_1_1"/>
<dbReference type="InterPro" id="IPR019547">
    <property type="entry name" value="Lipid_desat"/>
</dbReference>
<evidence type="ECO:0000256" key="6">
    <source>
        <dbReference type="SAM" id="MobiDB-lite"/>
    </source>
</evidence>
<dbReference type="OMA" id="CITNGWL"/>
<reference evidence="9 10" key="1">
    <citation type="journal article" date="2005" name="Nature">
        <title>The genome of the social amoeba Dictyostelium discoideum.</title>
        <authorList>
            <consortium name="The Dictyostelium discoideum Sequencing Consortium"/>
            <person name="Eichinger L."/>
            <person name="Pachebat J.A."/>
            <person name="Glockner G."/>
            <person name="Rajandream M.A."/>
            <person name="Sucgang R."/>
            <person name="Berriman M."/>
            <person name="Song J."/>
            <person name="Olsen R."/>
            <person name="Szafranski K."/>
            <person name="Xu Q."/>
            <person name="Tunggal B."/>
            <person name="Kummerfeld S."/>
            <person name="Madera M."/>
            <person name="Konfortov B.A."/>
            <person name="Rivero F."/>
            <person name="Bankier A.T."/>
            <person name="Lehmann R."/>
            <person name="Hamlin N."/>
            <person name="Davies R."/>
            <person name="Gaudet P."/>
            <person name="Fey P."/>
            <person name="Pilcher K."/>
            <person name="Chen G."/>
            <person name="Saunders D."/>
            <person name="Sodergren E."/>
            <person name="Davis P."/>
            <person name="Kerhornou A."/>
            <person name="Nie X."/>
            <person name="Hall N."/>
            <person name="Anjard C."/>
            <person name="Hemphill L."/>
            <person name="Bason N."/>
            <person name="Farbrother P."/>
            <person name="Desany B."/>
            <person name="Just E."/>
            <person name="Morio T."/>
            <person name="Rost R."/>
            <person name="Churcher C."/>
            <person name="Cooper J."/>
            <person name="Haydock S."/>
            <person name="van Driessche N."/>
            <person name="Cronin A."/>
            <person name="Goodhead I."/>
            <person name="Muzny D."/>
            <person name="Mourier T."/>
            <person name="Pain A."/>
            <person name="Lu M."/>
            <person name="Harper D."/>
            <person name="Lindsay R."/>
            <person name="Hauser H."/>
            <person name="James K."/>
            <person name="Quiles M."/>
            <person name="Madan Babu M."/>
            <person name="Saito T."/>
            <person name="Buchrieser C."/>
            <person name="Wardroper A."/>
            <person name="Felder M."/>
            <person name="Thangavelu M."/>
            <person name="Johnson D."/>
            <person name="Knights A."/>
            <person name="Loulseged H."/>
            <person name="Mungall K."/>
            <person name="Oliver K."/>
            <person name="Price C."/>
            <person name="Quail M.A."/>
            <person name="Urushihara H."/>
            <person name="Hernandez J."/>
            <person name="Rabbinowitsch E."/>
            <person name="Steffen D."/>
            <person name="Sanders M."/>
            <person name="Ma J."/>
            <person name="Kohara Y."/>
            <person name="Sharp S."/>
            <person name="Simmonds M."/>
            <person name="Spiegler S."/>
            <person name="Tivey A."/>
            <person name="Sugano S."/>
            <person name="White B."/>
            <person name="Walker D."/>
            <person name="Woodward J."/>
            <person name="Winckler T."/>
            <person name="Tanaka Y."/>
            <person name="Shaulsky G."/>
            <person name="Schleicher M."/>
            <person name="Weinstock G."/>
            <person name="Rosenthal A."/>
            <person name="Cox E.C."/>
            <person name="Chisholm R.L."/>
            <person name="Gibbs R."/>
            <person name="Loomis W.F."/>
            <person name="Platzer M."/>
            <person name="Kay R.R."/>
            <person name="Williams J."/>
            <person name="Dear P.H."/>
            <person name="Noegel A.A."/>
            <person name="Barrell B."/>
            <person name="Kuspa A."/>
        </authorList>
    </citation>
    <scope>NUCLEOTIDE SEQUENCE [LARGE SCALE GENOMIC DNA]</scope>
    <source>
        <strain evidence="9 10">AX4</strain>
    </source>
</reference>
<feature type="compositionally biased region" description="Low complexity" evidence="6">
    <location>
        <begin position="81"/>
        <end position="97"/>
    </location>
</feature>
<accession>Q55DA4</accession>
<dbReference type="InParanoid" id="Q55DA4"/>
<dbReference type="STRING" id="44689.Q55DA4"/>
<dbReference type="KEGG" id="ddi:DDB_G0269724"/>
<dbReference type="GO" id="GO:0016020">
    <property type="term" value="C:membrane"/>
    <property type="evidence" value="ECO:0007669"/>
    <property type="project" value="UniProtKB-SubCell"/>
</dbReference>
<feature type="region of interest" description="Disordered" evidence="6">
    <location>
        <begin position="45"/>
        <end position="114"/>
    </location>
</feature>
<dbReference type="GO" id="GO:0006631">
    <property type="term" value="P:fatty acid metabolic process"/>
    <property type="evidence" value="ECO:0007669"/>
    <property type="project" value="UniProtKB-UniPathway"/>
</dbReference>
<evidence type="ECO:0000256" key="7">
    <source>
        <dbReference type="SAM" id="Phobius"/>
    </source>
</evidence>